<accession>A0A976N2R3</accession>
<dbReference type="InterPro" id="IPR056906">
    <property type="entry name" value="ORF2/G2P_dom"/>
</dbReference>
<name>A0A976N2R3_9VIRU</name>
<proteinExistence type="predicted"/>
<evidence type="ECO:0000313" key="2">
    <source>
        <dbReference type="EMBL" id="UPW41781.1"/>
    </source>
</evidence>
<sequence>MSCYKPMKRFVIGEDLQCDIDVARLYPAFIRDRYSDDPMRKKEVKCLIREPDGRWRPWLSDAPPPVPDAHVAFGQIIPCGTCLGCRVDKSREWANRLLLEKEYYPDDQVYFITLTYDDDHVPYTYYPDPDSGEAQPALTLSGDDLQRFIKRLRYHAKSSLRFFGCGEYGPQTFRPHYHLIVFGLQLADLVPYGKGEAGFMYYQSNWLTSIWSERKAPPRQGSVTPLTMDPEYFCTPLGRVLVSPASWQTFAYVARYTTKKFYGAEAEFYQKFNIEPPFLRMSRRPGIGAQWFRDHPDVYDFEYINVATPTGGRKFRPPHYFDKLFDAEDHDAFSEMQYRRSEVAKSLQEAKLKESSLLQGELLEVEEREFKSRIKKLKREVL</sequence>
<reference evidence="2" key="1">
    <citation type="submission" date="2022-02" db="EMBL/GenBank/DDBJ databases">
        <title>Towards deciphering the DNA virus diversity associated with rodent species in the families Cricetidae and Heteromyidae.</title>
        <authorList>
            <person name="Lund M."/>
            <person name="Larsen B.B."/>
            <person name="Gryseels S."/>
            <person name="Kraberger S."/>
            <person name="Rowsey D.M."/>
            <person name="Steger L."/>
            <person name="Yule K.M."/>
            <person name="Upham N.S."/>
            <person name="Worobey M."/>
            <person name="Van Doorslaer K."/>
            <person name="Varsani A."/>
        </authorList>
    </citation>
    <scope>NUCLEOTIDE SEQUENCE</scope>
    <source>
        <strain evidence="2">NeonRodF7_12</strain>
    </source>
</reference>
<organism evidence="2">
    <name type="scientific">Peromfec virus RodF7_12</name>
    <dbReference type="NCBI Taxonomy" id="2929347"/>
    <lineage>
        <taxon>Viruses</taxon>
        <taxon>Monodnaviria</taxon>
        <taxon>Sangervirae</taxon>
        <taxon>Phixviricota</taxon>
        <taxon>Malgrandaviricetes</taxon>
        <taxon>Petitvirales</taxon>
        <taxon>Microviridae</taxon>
    </lineage>
</organism>
<dbReference type="EMBL" id="OM869664">
    <property type="protein sequence ID" value="UPW41781.1"/>
    <property type="molecule type" value="Genomic_DNA"/>
</dbReference>
<dbReference type="Pfam" id="PF23343">
    <property type="entry name" value="REP_ORF2-G2P"/>
    <property type="match status" value="1"/>
</dbReference>
<protein>
    <submittedName>
        <fullName evidence="2">Replication initiator protein</fullName>
    </submittedName>
</protein>
<evidence type="ECO:0000259" key="1">
    <source>
        <dbReference type="Pfam" id="PF23343"/>
    </source>
</evidence>
<feature type="domain" description="Replication-associated protein ORF2/G2P" evidence="1">
    <location>
        <begin position="110"/>
        <end position="260"/>
    </location>
</feature>